<evidence type="ECO:0000313" key="3">
    <source>
        <dbReference type="EMBL" id="HDQ98879.1"/>
    </source>
</evidence>
<dbReference type="FunFam" id="3.40.50.970:FF:000039">
    <property type="entry name" value="Indolepyruvate oxidoreductase subunit IorA"/>
    <property type="match status" value="1"/>
</dbReference>
<evidence type="ECO:0000256" key="1">
    <source>
        <dbReference type="ARBA" id="ARBA00023002"/>
    </source>
</evidence>
<accession>A0A7V0T443</accession>
<dbReference type="InterPro" id="IPR029061">
    <property type="entry name" value="THDP-binding"/>
</dbReference>
<dbReference type="EMBL" id="DSBX01000040">
    <property type="protein sequence ID" value="HDQ98879.1"/>
    <property type="molecule type" value="Genomic_DNA"/>
</dbReference>
<dbReference type="SUPFAM" id="SSF52518">
    <property type="entry name" value="Thiamin diphosphate-binding fold (THDP-binding)"/>
    <property type="match status" value="1"/>
</dbReference>
<keyword evidence="1" id="KW-0560">Oxidoreductase</keyword>
<proteinExistence type="predicted"/>
<dbReference type="PANTHER" id="PTHR32154">
    <property type="entry name" value="PYRUVATE-FLAVODOXIN OXIDOREDUCTASE-RELATED"/>
    <property type="match status" value="1"/>
</dbReference>
<dbReference type="SUPFAM" id="SSF52922">
    <property type="entry name" value="TK C-terminal domain-like"/>
    <property type="match status" value="1"/>
</dbReference>
<name>A0A7V0T443_UNCW3</name>
<reference evidence="3" key="1">
    <citation type="journal article" date="2020" name="mSystems">
        <title>Genome- and Community-Level Interaction Insights into Carbon Utilization and Element Cycling Functions of Hydrothermarchaeota in Hydrothermal Sediment.</title>
        <authorList>
            <person name="Zhou Z."/>
            <person name="Liu Y."/>
            <person name="Xu W."/>
            <person name="Pan J."/>
            <person name="Luo Z.H."/>
            <person name="Li M."/>
        </authorList>
    </citation>
    <scope>NUCLEOTIDE SEQUENCE [LARGE SCALE GENOMIC DNA]</scope>
    <source>
        <strain evidence="3">SpSt-1182</strain>
    </source>
</reference>
<dbReference type="Proteomes" id="UP000885672">
    <property type="component" value="Unassembled WGS sequence"/>
</dbReference>
<organism evidence="3">
    <name type="scientific">candidate division WOR-3 bacterium</name>
    <dbReference type="NCBI Taxonomy" id="2052148"/>
    <lineage>
        <taxon>Bacteria</taxon>
        <taxon>Bacteria division WOR-3</taxon>
    </lineage>
</organism>
<gene>
    <name evidence="3" type="ORF">ENN51_01130</name>
</gene>
<dbReference type="AlphaFoldDB" id="A0A7V0T443"/>
<dbReference type="InterPro" id="IPR050722">
    <property type="entry name" value="Pyruvate:ferred/Flavod_OxRd"/>
</dbReference>
<dbReference type="GO" id="GO:0016491">
    <property type="term" value="F:oxidoreductase activity"/>
    <property type="evidence" value="ECO:0007669"/>
    <property type="project" value="UniProtKB-KW"/>
</dbReference>
<dbReference type="GO" id="GO:0006979">
    <property type="term" value="P:response to oxidative stress"/>
    <property type="evidence" value="ECO:0007669"/>
    <property type="project" value="TreeGrafter"/>
</dbReference>
<feature type="non-terminal residue" evidence="3">
    <location>
        <position position="283"/>
    </location>
</feature>
<dbReference type="InterPro" id="IPR009014">
    <property type="entry name" value="Transketo_C/PFOR_II"/>
</dbReference>
<dbReference type="CDD" id="cd07034">
    <property type="entry name" value="TPP_PYR_PFOR_IOR-alpha_like"/>
    <property type="match status" value="1"/>
</dbReference>
<feature type="domain" description="Pyruvate flavodoxin/ferredoxin oxidoreductase pyrimidine binding" evidence="2">
    <location>
        <begin position="15"/>
        <end position="181"/>
    </location>
</feature>
<evidence type="ECO:0000259" key="2">
    <source>
        <dbReference type="Pfam" id="PF01855"/>
    </source>
</evidence>
<dbReference type="Pfam" id="PF01855">
    <property type="entry name" value="POR_N"/>
    <property type="match status" value="1"/>
</dbReference>
<comment type="caution">
    <text evidence="3">The sequence shown here is derived from an EMBL/GenBank/DDBJ whole genome shotgun (WGS) entry which is preliminary data.</text>
</comment>
<dbReference type="InterPro" id="IPR002880">
    <property type="entry name" value="Pyrv_Fd/Flavodoxin_OxRdtase_N"/>
</dbReference>
<protein>
    <submittedName>
        <fullName evidence="3">Indolepyruvate ferredoxin oxidoreductase subunit alpha</fullName>
    </submittedName>
</protein>
<sequence>MNRQLLSGDEAIARGAWEAGCRVAAAYPGTPSTEILENLARYEEVYCEWSTNEKVALEVALGSSISGARSLAAMKHVGLNVAADPFFSSAYIGASAGLVIVSADDPGLHSSQNEQDNRYYGLMARVPVLCPSDSQEAKDFTRLAFDLSERFDVPVMVRITTRVAHSHSIVELDTREEKPLRGYEKEATKTICLPAFARVRHVDLERRIDRVRAWSEEAPVNRIEAGEASLGVICDGVAYHYAREVLPEASFLKLGMVYPFPTELVRRFAETVSRIAVIEEVDP</sequence>
<dbReference type="Gene3D" id="3.40.50.970">
    <property type="match status" value="1"/>
</dbReference>
<dbReference type="PANTHER" id="PTHR32154:SF30">
    <property type="entry name" value="2-OXOACID OXIDOREDUCTASE (FERREDOXIN)"/>
    <property type="match status" value="1"/>
</dbReference>